<dbReference type="EMBL" id="CP003053">
    <property type="protein sequence ID" value="AFM19599.1"/>
    <property type="molecule type" value="Genomic_DNA"/>
</dbReference>
<dbReference type="eggNOG" id="COG1028">
    <property type="taxonomic scope" value="Bacteria"/>
</dbReference>
<reference evidence="3 4" key="1">
    <citation type="submission" date="2012-06" db="EMBL/GenBank/DDBJ databases">
        <title>Complete sequence of chromosome of Mycobacterium chubuense NBB4.</title>
        <authorList>
            <consortium name="US DOE Joint Genome Institute"/>
            <person name="Lucas S."/>
            <person name="Han J."/>
            <person name="Lapidus A."/>
            <person name="Cheng J.-F."/>
            <person name="Goodwin L."/>
            <person name="Pitluck S."/>
            <person name="Peters L."/>
            <person name="Mikhailova N."/>
            <person name="Teshima H."/>
            <person name="Detter J.C."/>
            <person name="Han C."/>
            <person name="Tapia R."/>
            <person name="Land M."/>
            <person name="Hauser L."/>
            <person name="Kyrpides N."/>
            <person name="Ivanova N."/>
            <person name="Pagani I."/>
            <person name="Mattes T."/>
            <person name="Holmes A."/>
            <person name="Rutledge P."/>
            <person name="Paulsen I."/>
            <person name="Coleman N."/>
            <person name="Woyke T."/>
        </authorList>
    </citation>
    <scope>NUCLEOTIDE SEQUENCE [LARGE SCALE GENOMIC DNA]</scope>
    <source>
        <strain evidence="3 4">NBB4</strain>
    </source>
</reference>
<proteinExistence type="inferred from homology"/>
<evidence type="ECO:0000313" key="3">
    <source>
        <dbReference type="EMBL" id="AFM19599.1"/>
    </source>
</evidence>
<evidence type="ECO:0000256" key="1">
    <source>
        <dbReference type="ARBA" id="ARBA00006484"/>
    </source>
</evidence>
<dbReference type="PRINTS" id="PR00081">
    <property type="entry name" value="GDHRDH"/>
</dbReference>
<dbReference type="Proteomes" id="UP000006057">
    <property type="component" value="Chromosome"/>
</dbReference>
<dbReference type="AlphaFoldDB" id="I4BQP2"/>
<comment type="similarity">
    <text evidence="1">Belongs to the short-chain dehydrogenases/reductases (SDR) family.</text>
</comment>
<dbReference type="OrthoDB" id="4577644at2"/>
<evidence type="ECO:0000313" key="4">
    <source>
        <dbReference type="Proteomes" id="UP000006057"/>
    </source>
</evidence>
<dbReference type="InterPro" id="IPR036291">
    <property type="entry name" value="NAD(P)-bd_dom_sf"/>
</dbReference>
<dbReference type="KEGG" id="mcb:Mycch_4906"/>
<evidence type="ECO:0000256" key="2">
    <source>
        <dbReference type="ARBA" id="ARBA00023002"/>
    </source>
</evidence>
<name>I4BQP2_MYCCN</name>
<dbReference type="STRING" id="710421.Mycch_4906"/>
<organism evidence="3 4">
    <name type="scientific">Mycolicibacterium chubuense (strain NBB4)</name>
    <name type="common">Mycobacterium chubuense</name>
    <dbReference type="NCBI Taxonomy" id="710421"/>
    <lineage>
        <taxon>Bacteria</taxon>
        <taxon>Bacillati</taxon>
        <taxon>Actinomycetota</taxon>
        <taxon>Actinomycetes</taxon>
        <taxon>Mycobacteriales</taxon>
        <taxon>Mycobacteriaceae</taxon>
        <taxon>Mycolicibacterium</taxon>
    </lineage>
</organism>
<accession>I4BQP2</accession>
<dbReference type="InterPro" id="IPR002347">
    <property type="entry name" value="SDR_fam"/>
</dbReference>
<dbReference type="PATRIC" id="fig|710421.3.peg.4889"/>
<dbReference type="SUPFAM" id="SSF51735">
    <property type="entry name" value="NAD(P)-binding Rossmann-fold domains"/>
    <property type="match status" value="1"/>
</dbReference>
<sequence>MPPNSSDPTQKARRWLDDNIGDQSGRTIVVTGANGGLGAATAAHLARAGARVILACRRPDRGEEIARSTGGGAEVLPLDLANLDAVARSADACGSVDAVVALAGVCYAPWGLTADGYEQHIGVNHLGHFAFIGRLLERIRERVVVVTSRAHEFCGRPGFGSYVPEDPAWRTRKYSAFDAYCQAKLANLLFVNELQRRLTAAASPLIAVAAQPGWADTEAGMHSGKWVGDVFWRASCRLIGQPPSVGALSIAYATASLGVAPGGYYGPDRLFGMRGLPAVAKAGAIASDSDLMKRMWAASEQHTGVCYAV</sequence>
<keyword evidence="4" id="KW-1185">Reference proteome</keyword>
<dbReference type="Pfam" id="PF00106">
    <property type="entry name" value="adh_short"/>
    <property type="match status" value="1"/>
</dbReference>
<dbReference type="GO" id="GO:0016491">
    <property type="term" value="F:oxidoreductase activity"/>
    <property type="evidence" value="ECO:0007669"/>
    <property type="project" value="UniProtKB-KW"/>
</dbReference>
<dbReference type="PANTHER" id="PTHR24320">
    <property type="entry name" value="RETINOL DEHYDROGENASE"/>
    <property type="match status" value="1"/>
</dbReference>
<protein>
    <submittedName>
        <fullName evidence="3">Uncharacterized protein</fullName>
    </submittedName>
</protein>
<dbReference type="HOGENOM" id="CLU_010194_44_2_11"/>
<dbReference type="Gene3D" id="3.40.50.720">
    <property type="entry name" value="NAD(P)-binding Rossmann-like Domain"/>
    <property type="match status" value="1"/>
</dbReference>
<gene>
    <name evidence="3" type="ordered locus">Mycch_4906</name>
</gene>
<dbReference type="PANTHER" id="PTHR24320:SF148">
    <property type="entry name" value="NAD(P)-BINDING ROSSMANN-FOLD SUPERFAMILY PROTEIN"/>
    <property type="match status" value="1"/>
</dbReference>
<keyword evidence="2" id="KW-0560">Oxidoreductase</keyword>